<dbReference type="RefSeq" id="WP_044351369.1">
    <property type="nucleotide sequence ID" value="NZ_AZAC01000038.1"/>
</dbReference>
<dbReference type="Proteomes" id="UP000032233">
    <property type="component" value="Unassembled WGS sequence"/>
</dbReference>
<sequence>MKHSPQGLGHFGKLFCGLLLLTVFCAGCAAAPEKASLVKSLEKAPQMHQTVTLRALDARDRPVKGVSLLIEPISGSPFGQGPFVTDQKGEVTLKWRAEAKDRTLGTKVRDRDYNYETIFRFRTKAAGFAQYTDKVVYQDVRRRVVTPELTMLNRDATLPPISRVMVLHRLKDIMGQGMEKDPDQSALTASCLAFFKEIQLSCPFLGVRFAWPSFSLKEKTLTVRFHFRQPTWGVLAKAPFLAQTTINSALPLAIACGDDLLPLPEIENLVLVIEGEISPSDDPYAVPQRLENRISAPQKAFKALAAGTITPNDFLKEHPPVLLR</sequence>
<dbReference type="EMBL" id="AZAC01000038">
    <property type="protein sequence ID" value="KIX11908.1"/>
    <property type="molecule type" value="Genomic_DNA"/>
</dbReference>
<evidence type="ECO:0000313" key="2">
    <source>
        <dbReference type="EMBL" id="KIX11908.1"/>
    </source>
</evidence>
<feature type="chain" id="PRO_5002243806" description="Carboxypeptidase regulatory-like domain-containing protein" evidence="1">
    <location>
        <begin position="32"/>
        <end position="324"/>
    </location>
</feature>
<dbReference type="STRING" id="1429043.X474_21935"/>
<dbReference type="OrthoDB" id="9852103at2"/>
<dbReference type="AlphaFoldDB" id="A0A0D2HMV6"/>
<evidence type="ECO:0000313" key="3">
    <source>
        <dbReference type="Proteomes" id="UP000032233"/>
    </source>
</evidence>
<feature type="signal peptide" evidence="1">
    <location>
        <begin position="1"/>
        <end position="31"/>
    </location>
</feature>
<evidence type="ECO:0008006" key="4">
    <source>
        <dbReference type="Google" id="ProtNLM"/>
    </source>
</evidence>
<keyword evidence="3" id="KW-1185">Reference proteome</keyword>
<accession>A0A0D2HMV6</accession>
<reference evidence="2 3" key="1">
    <citation type="submission" date="2013-11" db="EMBL/GenBank/DDBJ databases">
        <title>Metagenomic analysis of a methanogenic consortium involved in long chain n-alkane degradation.</title>
        <authorList>
            <person name="Davidova I.A."/>
            <person name="Callaghan A.V."/>
            <person name="Wawrik B."/>
            <person name="Pruitt S."/>
            <person name="Marks C."/>
            <person name="Duncan K.E."/>
            <person name="Suflita J.M."/>
        </authorList>
    </citation>
    <scope>NUCLEOTIDE SEQUENCE [LARGE SCALE GENOMIC DNA]</scope>
    <source>
        <strain evidence="2 3">SPR</strain>
    </source>
</reference>
<keyword evidence="1" id="KW-0732">Signal</keyword>
<dbReference type="InParanoid" id="A0A0D2HMV6"/>
<comment type="caution">
    <text evidence="2">The sequence shown here is derived from an EMBL/GenBank/DDBJ whole genome shotgun (WGS) entry which is preliminary data.</text>
</comment>
<proteinExistence type="predicted"/>
<gene>
    <name evidence="2" type="ORF">X474_21935</name>
</gene>
<protein>
    <recommendedName>
        <fullName evidence="4">Carboxypeptidase regulatory-like domain-containing protein</fullName>
    </recommendedName>
</protein>
<organism evidence="2 3">
    <name type="scientific">Dethiosulfatarculus sandiegensis</name>
    <dbReference type="NCBI Taxonomy" id="1429043"/>
    <lineage>
        <taxon>Bacteria</taxon>
        <taxon>Pseudomonadati</taxon>
        <taxon>Thermodesulfobacteriota</taxon>
        <taxon>Desulfarculia</taxon>
        <taxon>Desulfarculales</taxon>
        <taxon>Desulfarculaceae</taxon>
        <taxon>Dethiosulfatarculus</taxon>
    </lineage>
</organism>
<evidence type="ECO:0000256" key="1">
    <source>
        <dbReference type="SAM" id="SignalP"/>
    </source>
</evidence>
<name>A0A0D2HMV6_9BACT</name>